<name>A0A7S1W1M8_ALECA</name>
<dbReference type="PANTHER" id="PTHR36978:SF4">
    <property type="entry name" value="P-LOOP CONTAINING NUCLEOSIDE TRIPHOSPHATE HYDROLASE PROTEIN"/>
    <property type="match status" value="1"/>
</dbReference>
<gene>
    <name evidence="3" type="ORF">ACAT0790_LOCUS28386</name>
</gene>
<dbReference type="Pfam" id="PF17784">
    <property type="entry name" value="Sulfotransfer_4"/>
    <property type="match status" value="1"/>
</dbReference>
<dbReference type="AlphaFoldDB" id="A0A7S1W1M8"/>
<dbReference type="InterPro" id="IPR027417">
    <property type="entry name" value="P-loop_NTPase"/>
</dbReference>
<dbReference type="EMBL" id="HBGE01047004">
    <property type="protein sequence ID" value="CAD9143976.1"/>
    <property type="molecule type" value="Transcribed_RNA"/>
</dbReference>
<feature type="chain" id="PRO_5030851633" description="Sulfotransferase domain-containing protein" evidence="2">
    <location>
        <begin position="33"/>
        <end position="334"/>
    </location>
</feature>
<dbReference type="Gene3D" id="3.40.50.300">
    <property type="entry name" value="P-loop containing nucleotide triphosphate hydrolases"/>
    <property type="match status" value="1"/>
</dbReference>
<keyword evidence="2" id="KW-0732">Signal</keyword>
<dbReference type="PANTHER" id="PTHR36978">
    <property type="entry name" value="P-LOOP CONTAINING NUCLEOTIDE TRIPHOSPHATE HYDROLASE"/>
    <property type="match status" value="1"/>
</dbReference>
<evidence type="ECO:0000256" key="1">
    <source>
        <dbReference type="SAM" id="MobiDB-lite"/>
    </source>
</evidence>
<evidence type="ECO:0000313" key="3">
    <source>
        <dbReference type="EMBL" id="CAD9143976.1"/>
    </source>
</evidence>
<sequence length="334" mass="36154">MLFSGATRRLAALAAATLAALVVPGTPAIASAATPEAIAADDACPAGATSEDSSCSMSALQRAAWPPTRSSEVDKSSKTARRRPIKVIGVGLPKTGTSSIKVALDMLGYHTVHGEYLDLNTLSTIWSKWEHDKDPWPAINGMRDMGYDAVADRPWCWVYKELLGLYPDAKVIANYYPRGDPKEHGSTAWVDAIENWTTTGRTTTGLGSTLFKALNMTPGFSFSNHMFADVLDCPLGAGGAPGGAPLPPEVWKRCKAGYEHWYDEVKRFVPPAQLLEYTVTEGWGPICKFLEVEDCPTTPFPEVGVVGMVVHEAVEQLLHDLIPNDAPRSLPTLW</sequence>
<evidence type="ECO:0000256" key="2">
    <source>
        <dbReference type="SAM" id="SignalP"/>
    </source>
</evidence>
<feature type="signal peptide" evidence="2">
    <location>
        <begin position="1"/>
        <end position="32"/>
    </location>
</feature>
<accession>A0A7S1W1M8</accession>
<reference evidence="3" key="1">
    <citation type="submission" date="2021-01" db="EMBL/GenBank/DDBJ databases">
        <authorList>
            <person name="Corre E."/>
            <person name="Pelletier E."/>
            <person name="Niang G."/>
            <person name="Scheremetjew M."/>
            <person name="Finn R."/>
            <person name="Kale V."/>
            <person name="Holt S."/>
            <person name="Cochrane G."/>
            <person name="Meng A."/>
            <person name="Brown T."/>
            <person name="Cohen L."/>
        </authorList>
    </citation>
    <scope>NUCLEOTIDE SEQUENCE</scope>
    <source>
        <strain evidence="3">OF101</strain>
    </source>
</reference>
<protein>
    <recommendedName>
        <fullName evidence="4">Sulfotransferase domain-containing protein</fullName>
    </recommendedName>
</protein>
<proteinExistence type="predicted"/>
<evidence type="ECO:0008006" key="4">
    <source>
        <dbReference type="Google" id="ProtNLM"/>
    </source>
</evidence>
<feature type="region of interest" description="Disordered" evidence="1">
    <location>
        <begin position="58"/>
        <end position="80"/>
    </location>
</feature>
<dbReference type="SUPFAM" id="SSF52540">
    <property type="entry name" value="P-loop containing nucleoside triphosphate hydrolases"/>
    <property type="match status" value="1"/>
</dbReference>
<organism evidence="3">
    <name type="scientific">Alexandrium catenella</name>
    <name type="common">Red tide dinoflagellate</name>
    <name type="synonym">Gonyaulax catenella</name>
    <dbReference type="NCBI Taxonomy" id="2925"/>
    <lineage>
        <taxon>Eukaryota</taxon>
        <taxon>Sar</taxon>
        <taxon>Alveolata</taxon>
        <taxon>Dinophyceae</taxon>
        <taxon>Gonyaulacales</taxon>
        <taxon>Pyrocystaceae</taxon>
        <taxon>Alexandrium</taxon>
    </lineage>
</organism>
<dbReference type="InterPro" id="IPR040632">
    <property type="entry name" value="Sulfotransfer_4"/>
</dbReference>